<dbReference type="EMBL" id="CP012117">
    <property type="protein sequence ID" value="ANP27203.1"/>
    <property type="molecule type" value="Genomic_DNA"/>
</dbReference>
<dbReference type="KEGG" id="dva:DAD186_06530"/>
<accession>A0A1B0ZH13</accession>
<feature type="region of interest" description="Disordered" evidence="1">
    <location>
        <begin position="1"/>
        <end position="41"/>
    </location>
</feature>
<gene>
    <name evidence="2" type="ORF">DAD186_06530</name>
</gene>
<sequence>MAGWGSVPDGGSPTAPVPARIEKGQVAEYDPDSTDADRELE</sequence>
<reference evidence="2 3" key="1">
    <citation type="submission" date="2015-06" db="EMBL/GenBank/DDBJ databases">
        <title>Investigation of pathophysiology for high-risk pregnancy and development of treatment modality based on it.</title>
        <authorList>
            <person name="Kim B.-C."/>
            <person name="Lim S."/>
        </authorList>
    </citation>
    <scope>NUCLEOTIDE SEQUENCE [LARGE SCALE GENOMIC DNA]</scope>
    <source>
        <strain evidence="2 3">AD1-86</strain>
    </source>
</reference>
<evidence type="ECO:0000313" key="2">
    <source>
        <dbReference type="EMBL" id="ANP27203.1"/>
    </source>
</evidence>
<evidence type="ECO:0000256" key="1">
    <source>
        <dbReference type="SAM" id="MobiDB-lite"/>
    </source>
</evidence>
<organism evidence="2 3">
    <name type="scientific">Dermabacter vaginalis</name>
    <dbReference type="NCBI Taxonomy" id="1630135"/>
    <lineage>
        <taxon>Bacteria</taxon>
        <taxon>Bacillati</taxon>
        <taxon>Actinomycetota</taxon>
        <taxon>Actinomycetes</taxon>
        <taxon>Micrococcales</taxon>
        <taxon>Dermabacteraceae</taxon>
        <taxon>Dermabacter</taxon>
    </lineage>
</organism>
<proteinExistence type="predicted"/>
<protein>
    <submittedName>
        <fullName evidence="2">Uncharacterized protein</fullName>
    </submittedName>
</protein>
<dbReference type="AlphaFoldDB" id="A0A1B0ZH13"/>
<dbReference type="Proteomes" id="UP000092596">
    <property type="component" value="Chromosome"/>
</dbReference>
<name>A0A1B0ZH13_9MICO</name>
<evidence type="ECO:0000313" key="3">
    <source>
        <dbReference type="Proteomes" id="UP000092596"/>
    </source>
</evidence>